<gene>
    <name evidence="1" type="ORF">D5018_06715</name>
</gene>
<sequence length="544" mass="61544">MAIDTQSLQAAACLPQVFYDATADDVSNVKGFEDIVPALLNISTPPITPESSNTRQLQTELKIQLVNENDRAKKLSVVFRVLKKDTDQYRLFFIGNADTKPSVERLAASVTQAFNQWQTLAAAKAQFKALPKENRGEFSLLYDANSKMLIGFSQLLKLMSDNPDLKAVSVTISNSLGERAEHLFYQITEKEKNVLTLVPFAFKAGNLQEQSYAVHQLIRGSFDALQKKLLQTSFKQKMYDDKHKLNDKFELLAFVSHKLGKCYFYQVPTSSLAHAPQLNSRNSEAEFPYEMTYEQALAHAKEYKSFVANRIQVAAGNNLSTVADFAKDAFIYLRNGGARPTVDSRRTTPSNIDCELDKSLNISQLKHVIISTHVQVDENQLADYLSEAHAEFSAFPAYIKQQLLLIPIALKRDSLDSKHAVFCIISKQGAILVDSRKTFSSYPENIRAMRTEWQNDLDWEQCTKYVAYSIEKLATYADEYPIDWKSINLDKQQYLLKLIVDCQILQPSEKKLASMFEDVPMSLAENDDAEFEEVEVEPNADNLT</sequence>
<evidence type="ECO:0000313" key="1">
    <source>
        <dbReference type="EMBL" id="RLV60479.1"/>
    </source>
</evidence>
<comment type="caution">
    <text evidence="1">The sequence shown here is derived from an EMBL/GenBank/DDBJ whole genome shotgun (WGS) entry which is preliminary data.</text>
</comment>
<name>A0A3L8Q0D2_9GAMM</name>
<keyword evidence="2" id="KW-1185">Reference proteome</keyword>
<organism evidence="1 2">
    <name type="scientific">Parashewanella curva</name>
    <dbReference type="NCBI Taxonomy" id="2338552"/>
    <lineage>
        <taxon>Bacteria</taxon>
        <taxon>Pseudomonadati</taxon>
        <taxon>Pseudomonadota</taxon>
        <taxon>Gammaproteobacteria</taxon>
        <taxon>Alteromonadales</taxon>
        <taxon>Shewanellaceae</taxon>
        <taxon>Parashewanella</taxon>
    </lineage>
</organism>
<protein>
    <submittedName>
        <fullName evidence="1">Uncharacterized protein</fullName>
    </submittedName>
</protein>
<reference evidence="1 2" key="1">
    <citation type="submission" date="2018-09" db="EMBL/GenBank/DDBJ databases">
        <title>Phylogeny of the Shewanellaceae, and recommendation for two new genera, Pseudoshewanella and Parashewanella.</title>
        <authorList>
            <person name="Wang G."/>
        </authorList>
    </citation>
    <scope>NUCLEOTIDE SEQUENCE [LARGE SCALE GENOMIC DNA]</scope>
    <source>
        <strain evidence="1 2">C51</strain>
    </source>
</reference>
<accession>A0A3L8Q0D2</accession>
<proteinExistence type="predicted"/>
<dbReference type="RefSeq" id="WP_121838239.1">
    <property type="nucleotide sequence ID" value="NZ_ML014764.1"/>
</dbReference>
<dbReference type="AlphaFoldDB" id="A0A3L8Q0D2"/>
<evidence type="ECO:0000313" key="2">
    <source>
        <dbReference type="Proteomes" id="UP000281474"/>
    </source>
</evidence>
<dbReference type="Proteomes" id="UP000281474">
    <property type="component" value="Unassembled WGS sequence"/>
</dbReference>
<dbReference type="EMBL" id="QZEI01000015">
    <property type="protein sequence ID" value="RLV60479.1"/>
    <property type="molecule type" value="Genomic_DNA"/>
</dbReference>